<feature type="domain" description="Integral membrane bound transporter" evidence="6">
    <location>
        <begin position="353"/>
        <end position="479"/>
    </location>
</feature>
<protein>
    <submittedName>
        <fullName evidence="7">FUSC family protein</fullName>
    </submittedName>
</protein>
<dbReference type="AlphaFoldDB" id="A0A9D2RIY5"/>
<feature type="transmembrane region" description="Helical" evidence="5">
    <location>
        <begin position="125"/>
        <end position="143"/>
    </location>
</feature>
<evidence type="ECO:0000256" key="2">
    <source>
        <dbReference type="ARBA" id="ARBA00022692"/>
    </source>
</evidence>
<accession>A0A9D2RIY5</accession>
<evidence type="ECO:0000259" key="6">
    <source>
        <dbReference type="Pfam" id="PF13515"/>
    </source>
</evidence>
<comment type="caution">
    <text evidence="7">The sequence shown here is derived from an EMBL/GenBank/DDBJ whole genome shotgun (WGS) entry which is preliminary data.</text>
</comment>
<sequence>MPRTNVPSIASIARLLKAELQPIEGRLGATWRVAAICALSAMLFMVYQVPLVAIGCYLVLFLIRTNLTESLLMGLAICILVALIVPLLVLLTQIGINSALWRMVIIAVASFLFLYLGAASKVGPLGGIVGLVIAFIMTLLGMVPEGELATRGILYAWLMVLIPMGVLISFLAFTAPSPVKKLRAVIQRRFELIANHLTGQASLDTLQHALQEGNAPFGLYTIFTKAFYVTNRAEQQRLQAGLEGSWQALFAATALPEGALSDAQRHALASRYQDLAHAYAQGQTAPSAARDLTAWPLKPDGAAARLVECAVQLPNALQQSAQPPKDGFFFTDALTNPNYQYYAIKTTLAAVFCYVTYTTLQWDGIHTAMITCYIVALGTSGETIHKLTLRILGCLVGAAMGIAAVTWLMPRMTSIGELMLLVFAGVLVAGWVSTGSERIAYAGVQVGLAFLLTVLQGFGPDVNIDVARDRIVGILLGNAAMYLLFTRVWTYTTLEATYRGLAQLSQYGRQHCLPTLEAAQLQSLAPYVWGQLQTVREQMDYIWFEPQSLRRAIPDLHAYVQVPEQMEHAYQRAAFPSDHGPTTAFNQLDDALTQLENSLATLQPTSSS</sequence>
<evidence type="ECO:0000313" key="7">
    <source>
        <dbReference type="EMBL" id="HJD44710.1"/>
    </source>
</evidence>
<gene>
    <name evidence="7" type="ORF">H9906_06755</name>
</gene>
<organism evidence="7 8">
    <name type="scientific">Candidatus Paenalcaligenes intestinipullorum</name>
    <dbReference type="NCBI Taxonomy" id="2838718"/>
    <lineage>
        <taxon>Bacteria</taxon>
        <taxon>Pseudomonadati</taxon>
        <taxon>Pseudomonadota</taxon>
        <taxon>Betaproteobacteria</taxon>
        <taxon>Burkholderiales</taxon>
        <taxon>Alcaligenaceae</taxon>
        <taxon>Paenalcaligenes</taxon>
    </lineage>
</organism>
<keyword evidence="4 5" id="KW-0472">Membrane</keyword>
<feature type="transmembrane region" description="Helical" evidence="5">
    <location>
        <begin position="100"/>
        <end position="118"/>
    </location>
</feature>
<feature type="transmembrane region" description="Helical" evidence="5">
    <location>
        <begin position="387"/>
        <end position="409"/>
    </location>
</feature>
<keyword evidence="3 5" id="KW-1133">Transmembrane helix</keyword>
<feature type="transmembrane region" description="Helical" evidence="5">
    <location>
        <begin position="155"/>
        <end position="173"/>
    </location>
</feature>
<keyword evidence="2 5" id="KW-0812">Transmembrane</keyword>
<proteinExistence type="predicted"/>
<feature type="transmembrane region" description="Helical" evidence="5">
    <location>
        <begin position="471"/>
        <end position="489"/>
    </location>
</feature>
<evidence type="ECO:0000256" key="5">
    <source>
        <dbReference type="SAM" id="Phobius"/>
    </source>
</evidence>
<evidence type="ECO:0000313" key="8">
    <source>
        <dbReference type="Proteomes" id="UP000823889"/>
    </source>
</evidence>
<dbReference type="EMBL" id="DWUQ01000141">
    <property type="protein sequence ID" value="HJD44710.1"/>
    <property type="molecule type" value="Genomic_DNA"/>
</dbReference>
<name>A0A9D2RIY5_9BURK</name>
<evidence type="ECO:0000256" key="4">
    <source>
        <dbReference type="ARBA" id="ARBA00023136"/>
    </source>
</evidence>
<comment type="subcellular location">
    <subcellularLocation>
        <location evidence="1">Membrane</location>
        <topology evidence="1">Multi-pass membrane protein</topology>
    </subcellularLocation>
</comment>
<feature type="transmembrane region" description="Helical" evidence="5">
    <location>
        <begin position="72"/>
        <end position="94"/>
    </location>
</feature>
<feature type="transmembrane region" description="Helical" evidence="5">
    <location>
        <begin position="415"/>
        <end position="432"/>
    </location>
</feature>
<feature type="transmembrane region" description="Helical" evidence="5">
    <location>
        <begin position="33"/>
        <end position="60"/>
    </location>
</feature>
<reference evidence="7" key="1">
    <citation type="journal article" date="2021" name="PeerJ">
        <title>Extensive microbial diversity within the chicken gut microbiome revealed by metagenomics and culture.</title>
        <authorList>
            <person name="Gilroy R."/>
            <person name="Ravi A."/>
            <person name="Getino M."/>
            <person name="Pursley I."/>
            <person name="Horton D.L."/>
            <person name="Alikhan N.F."/>
            <person name="Baker D."/>
            <person name="Gharbi K."/>
            <person name="Hall N."/>
            <person name="Watson M."/>
            <person name="Adriaenssens E.M."/>
            <person name="Foster-Nyarko E."/>
            <person name="Jarju S."/>
            <person name="Secka A."/>
            <person name="Antonio M."/>
            <person name="Oren A."/>
            <person name="Chaudhuri R.R."/>
            <person name="La Ragione R."/>
            <person name="Hildebrand F."/>
            <person name="Pallen M.J."/>
        </authorList>
    </citation>
    <scope>NUCLEOTIDE SEQUENCE</scope>
    <source>
        <strain evidence="7">9264</strain>
    </source>
</reference>
<dbReference type="Pfam" id="PF13515">
    <property type="entry name" value="FUSC_2"/>
    <property type="match status" value="1"/>
</dbReference>
<evidence type="ECO:0000256" key="3">
    <source>
        <dbReference type="ARBA" id="ARBA00022989"/>
    </source>
</evidence>
<reference evidence="7" key="2">
    <citation type="submission" date="2021-04" db="EMBL/GenBank/DDBJ databases">
        <authorList>
            <person name="Gilroy R."/>
        </authorList>
    </citation>
    <scope>NUCLEOTIDE SEQUENCE</scope>
    <source>
        <strain evidence="7">9264</strain>
    </source>
</reference>
<dbReference type="GO" id="GO:0016020">
    <property type="term" value="C:membrane"/>
    <property type="evidence" value="ECO:0007669"/>
    <property type="project" value="UniProtKB-SubCell"/>
</dbReference>
<dbReference type="Proteomes" id="UP000823889">
    <property type="component" value="Unassembled WGS sequence"/>
</dbReference>
<feature type="transmembrane region" description="Helical" evidence="5">
    <location>
        <begin position="439"/>
        <end position="459"/>
    </location>
</feature>
<evidence type="ECO:0000256" key="1">
    <source>
        <dbReference type="ARBA" id="ARBA00004141"/>
    </source>
</evidence>
<dbReference type="InterPro" id="IPR049453">
    <property type="entry name" value="Memb_transporter_dom"/>
</dbReference>